<dbReference type="EMBL" id="JBHLWN010000008">
    <property type="protein sequence ID" value="MFC0211021.1"/>
    <property type="molecule type" value="Genomic_DNA"/>
</dbReference>
<reference evidence="1 2" key="1">
    <citation type="submission" date="2024-09" db="EMBL/GenBank/DDBJ databases">
        <authorList>
            <person name="Sun Q."/>
            <person name="Mori K."/>
        </authorList>
    </citation>
    <scope>NUCLEOTIDE SEQUENCE [LARGE SCALE GENOMIC DNA]</scope>
    <source>
        <strain evidence="1 2">CCM 7759</strain>
    </source>
</reference>
<gene>
    <name evidence="1" type="ORF">ACFFK0_00935</name>
</gene>
<accession>A0ABV6DEG3</accession>
<evidence type="ECO:0000313" key="1">
    <source>
        <dbReference type="EMBL" id="MFC0211021.1"/>
    </source>
</evidence>
<comment type="caution">
    <text evidence="1">The sequence shown here is derived from an EMBL/GenBank/DDBJ whole genome shotgun (WGS) entry which is preliminary data.</text>
</comment>
<proteinExistence type="predicted"/>
<dbReference type="InterPro" id="IPR026838">
    <property type="entry name" value="YheC/D"/>
</dbReference>
<keyword evidence="2" id="KW-1185">Reference proteome</keyword>
<dbReference type="Gene3D" id="3.30.470.20">
    <property type="entry name" value="ATP-grasp fold, B domain"/>
    <property type="match status" value="1"/>
</dbReference>
<dbReference type="Proteomes" id="UP001589776">
    <property type="component" value="Unassembled WGS sequence"/>
</dbReference>
<evidence type="ECO:0000313" key="2">
    <source>
        <dbReference type="Proteomes" id="UP001589776"/>
    </source>
</evidence>
<protein>
    <submittedName>
        <fullName evidence="1">YheC/YheD family protein</fullName>
    </submittedName>
</protein>
<organism evidence="1 2">
    <name type="scientific">Paenibacillus chartarius</name>
    <dbReference type="NCBI Taxonomy" id="747481"/>
    <lineage>
        <taxon>Bacteria</taxon>
        <taxon>Bacillati</taxon>
        <taxon>Bacillota</taxon>
        <taxon>Bacilli</taxon>
        <taxon>Bacillales</taxon>
        <taxon>Paenibacillaceae</taxon>
        <taxon>Paenibacillus</taxon>
    </lineage>
</organism>
<dbReference type="SUPFAM" id="SSF56059">
    <property type="entry name" value="Glutathione synthetase ATP-binding domain-like"/>
    <property type="match status" value="1"/>
</dbReference>
<sequence length="249" mass="28334">MPNTSKWSKYKALRRHAELRPVLPETEWMKEASLRRMLGKYPKVVIKPTHKWGGQGILFVSRLDDGSYEVQTDNKTKKLSTLQATYAYINKVKLSPWYIVQQYIPLATVDKRPFDIRVMVQRRHGGGSWTVTGKLAKIAGSGYQVTNARRSRGTVATVKSAFGRSSVNDTVSFEHLEKELDDYALRIARKLQLAYPGIRTMGLDMGIGTDGGVWLIEANFTPMLGLFRQLKDRRMYRTIMAFQTSKATP</sequence>
<name>A0ABV6DEG3_9BACL</name>
<dbReference type="RefSeq" id="WP_377467704.1">
    <property type="nucleotide sequence ID" value="NZ_JBHLWN010000008.1"/>
</dbReference>
<dbReference type="Pfam" id="PF14398">
    <property type="entry name" value="ATPgrasp_YheCD"/>
    <property type="match status" value="1"/>
</dbReference>